<evidence type="ECO:0000313" key="2">
    <source>
        <dbReference type="Proteomes" id="UP000055048"/>
    </source>
</evidence>
<organism evidence="1 2">
    <name type="scientific">Trichinella murrelli</name>
    <dbReference type="NCBI Taxonomy" id="144512"/>
    <lineage>
        <taxon>Eukaryota</taxon>
        <taxon>Metazoa</taxon>
        <taxon>Ecdysozoa</taxon>
        <taxon>Nematoda</taxon>
        <taxon>Enoplea</taxon>
        <taxon>Dorylaimia</taxon>
        <taxon>Trichinellida</taxon>
        <taxon>Trichinellidae</taxon>
        <taxon>Trichinella</taxon>
    </lineage>
</organism>
<reference evidence="1 2" key="1">
    <citation type="submission" date="2015-01" db="EMBL/GenBank/DDBJ databases">
        <title>Evolution of Trichinella species and genotypes.</title>
        <authorList>
            <person name="Korhonen P.K."/>
            <person name="Edoardo P."/>
            <person name="Giuseppe L.R."/>
            <person name="Gasser R.B."/>
        </authorList>
    </citation>
    <scope>NUCLEOTIDE SEQUENCE [LARGE SCALE GENOMIC DNA]</scope>
    <source>
        <strain evidence="1">ISS417</strain>
    </source>
</reference>
<protein>
    <submittedName>
        <fullName evidence="1">Uncharacterized protein</fullName>
    </submittedName>
</protein>
<accession>A0A0V0TT41</accession>
<proteinExistence type="predicted"/>
<evidence type="ECO:0000313" key="1">
    <source>
        <dbReference type="EMBL" id="KRX42080.1"/>
    </source>
</evidence>
<sequence>MCLGHRIDTDGIHPKMEQVKAIAEASSTKDVKELQNKGISNTKKLISTIRPKVTIGIHLPVMLLREAWELWYSNVSVMEWKNRLLLHQRRYQEQKTYMHQLIGKP</sequence>
<dbReference type="EMBL" id="JYDJ01000153">
    <property type="protein sequence ID" value="KRX42080.1"/>
    <property type="molecule type" value="Genomic_DNA"/>
</dbReference>
<comment type="caution">
    <text evidence="1">The sequence shown here is derived from an EMBL/GenBank/DDBJ whole genome shotgun (WGS) entry which is preliminary data.</text>
</comment>
<dbReference type="Proteomes" id="UP000055048">
    <property type="component" value="Unassembled WGS sequence"/>
</dbReference>
<gene>
    <name evidence="1" type="ORF">T05_12153</name>
</gene>
<dbReference type="AlphaFoldDB" id="A0A0V0TT41"/>
<name>A0A0V0TT41_9BILA</name>
<keyword evidence="2" id="KW-1185">Reference proteome</keyword>